<organism evidence="3 4">
    <name type="scientific">Roseimicrobium gellanilyticum</name>
    <dbReference type="NCBI Taxonomy" id="748857"/>
    <lineage>
        <taxon>Bacteria</taxon>
        <taxon>Pseudomonadati</taxon>
        <taxon>Verrucomicrobiota</taxon>
        <taxon>Verrucomicrobiia</taxon>
        <taxon>Verrucomicrobiales</taxon>
        <taxon>Verrucomicrobiaceae</taxon>
        <taxon>Roseimicrobium</taxon>
    </lineage>
</organism>
<dbReference type="PANTHER" id="PTHR12526:SF630">
    <property type="entry name" value="GLYCOSYLTRANSFERASE"/>
    <property type="match status" value="1"/>
</dbReference>
<dbReference type="Pfam" id="PF13439">
    <property type="entry name" value="Glyco_transf_4"/>
    <property type="match status" value="1"/>
</dbReference>
<accession>A0A366HDS8</accession>
<dbReference type="InterPro" id="IPR001296">
    <property type="entry name" value="Glyco_trans_1"/>
</dbReference>
<keyword evidence="4" id="KW-1185">Reference proteome</keyword>
<dbReference type="AlphaFoldDB" id="A0A366HDS8"/>
<dbReference type="CDD" id="cd03801">
    <property type="entry name" value="GT4_PimA-like"/>
    <property type="match status" value="1"/>
</dbReference>
<reference evidence="3 4" key="1">
    <citation type="submission" date="2018-06" db="EMBL/GenBank/DDBJ databases">
        <title>Genomic Encyclopedia of Type Strains, Phase IV (KMG-IV): sequencing the most valuable type-strain genomes for metagenomic binning, comparative biology and taxonomic classification.</title>
        <authorList>
            <person name="Goeker M."/>
        </authorList>
    </citation>
    <scope>NUCLEOTIDE SEQUENCE [LARGE SCALE GENOMIC DNA]</scope>
    <source>
        <strain evidence="3 4">DSM 25532</strain>
    </source>
</reference>
<evidence type="ECO:0000313" key="4">
    <source>
        <dbReference type="Proteomes" id="UP000253426"/>
    </source>
</evidence>
<evidence type="ECO:0000259" key="2">
    <source>
        <dbReference type="Pfam" id="PF13439"/>
    </source>
</evidence>
<dbReference type="Pfam" id="PF00534">
    <property type="entry name" value="Glycos_transf_1"/>
    <property type="match status" value="1"/>
</dbReference>
<dbReference type="Gene3D" id="3.40.50.2000">
    <property type="entry name" value="Glycogen Phosphorylase B"/>
    <property type="match status" value="2"/>
</dbReference>
<dbReference type="RefSeq" id="WP_113960660.1">
    <property type="nucleotide sequence ID" value="NZ_QNRR01000009.1"/>
</dbReference>
<dbReference type="EMBL" id="QNRR01000009">
    <property type="protein sequence ID" value="RBP39774.1"/>
    <property type="molecule type" value="Genomic_DNA"/>
</dbReference>
<dbReference type="Proteomes" id="UP000253426">
    <property type="component" value="Unassembled WGS sequence"/>
</dbReference>
<feature type="domain" description="Glycosyl transferase family 1" evidence="1">
    <location>
        <begin position="217"/>
        <end position="378"/>
    </location>
</feature>
<feature type="domain" description="Glycosyltransferase subfamily 4-like N-terminal" evidence="2">
    <location>
        <begin position="28"/>
        <end position="203"/>
    </location>
</feature>
<dbReference type="PANTHER" id="PTHR12526">
    <property type="entry name" value="GLYCOSYLTRANSFERASE"/>
    <property type="match status" value="1"/>
</dbReference>
<evidence type="ECO:0000259" key="1">
    <source>
        <dbReference type="Pfam" id="PF00534"/>
    </source>
</evidence>
<dbReference type="SUPFAM" id="SSF53756">
    <property type="entry name" value="UDP-Glycosyltransferase/glycogen phosphorylase"/>
    <property type="match status" value="1"/>
</dbReference>
<keyword evidence="3" id="KW-0808">Transferase</keyword>
<comment type="caution">
    <text evidence="3">The sequence shown here is derived from an EMBL/GenBank/DDBJ whole genome shotgun (WGS) entry which is preliminary data.</text>
</comment>
<protein>
    <submittedName>
        <fullName evidence="3">Glycosyltransferase involved in cell wall biosynthesis</fullName>
    </submittedName>
</protein>
<gene>
    <name evidence="3" type="ORF">DES53_109202</name>
</gene>
<name>A0A366HDS8_9BACT</name>
<proteinExistence type="predicted"/>
<evidence type="ECO:0000313" key="3">
    <source>
        <dbReference type="EMBL" id="RBP39774.1"/>
    </source>
</evidence>
<dbReference type="OrthoDB" id="9815550at2"/>
<dbReference type="InterPro" id="IPR028098">
    <property type="entry name" value="Glyco_trans_4-like_N"/>
</dbReference>
<sequence>MPRPRLAYLYSRYPVVSQTFCDSEMLALEGMGFDLEVFSLNPPPDSFRHERLDRLRAEIHYPAPEEARNAQVKQPEFETQLGALIKDHDQRYGKSFKSRTRARNAWHFAPRLRALGVKHVHVHFANRATHSALFLKKLGFTFSFTAHAQDFMVDLGSDDLLREMVREAEFVVAVSDFSRSLLCQTCPGNEAKILRIYNGIELDDFPVAQPAASGSSLRLVSVGRLIEFKGFQHLIPSMTLLKQRGVNAELHIIGEGPARTELEGLITDAGLQQEVKLLGVRSQEQIKRELAEAHAFVLPSIVDSKGASDILPTVITEAMACHLPVVSTTVAGIPEMVRHGETGLLVEPKDEAGMAEALMQLAAQPELRVRMGAAGRKHADMLFALSVTAGALGENFNKVAQSSSQRVEAPIVYVMDDADAEASALHSIANEERLRIIAGGIAGAAAELSPALLNKLEWIPDAVVLESLWLRRTAWRHQIEKLRTALGDALDGEEFYRQARRAVWYAESLPKRGAKVVHAYRSDAVVCVWLVKKLTGLRTTAAIEDAPSLSRAALAKLILDFDLVSVSDEKLCAALPRGVEDTLKLQKPPTHRKLNLGPLKLKVRNTAPVEDRSVMERAWLEKLISLSQKPLHA</sequence>
<dbReference type="GO" id="GO:0016757">
    <property type="term" value="F:glycosyltransferase activity"/>
    <property type="evidence" value="ECO:0007669"/>
    <property type="project" value="InterPro"/>
</dbReference>